<sequence length="371" mass="39778">MSLAYITEKQLAISAVRRACLLTSSVFNKLVKNETLVKGDKSPVTVADYSAQAVISTMLHRAYPDDLIVGEEDASDLRTESDSVSSLRNRIVELANEALTAELGIGDIAEWGIGPGSEQNANQLLDAIDRGSYEGGRSGRMWTIDPIDGTKGFLRGEQYAVCLALIVDAQVQVGVLGCPNLPWDWLEPDGDKGCLFVAVRGQGAQQMKLSGADSAPLTMPPYTPSTFNFLESVEAAHSSHSTTSQISTIMGLTQSPIRMDSQAKYGCLVRGDGGAYVRMPTGVGYQEKIWASISFFCRGQDEKVLILSVIQDHATGSLLVTESGGIITDSRGLPLDFGLGRTLGENYGIIATVSDAHAKLLDAVQRVVKED</sequence>
<proteinExistence type="inferred from homology"/>
<dbReference type="PANTHER" id="PTHR43200">
    <property type="entry name" value="PHOSPHATASE"/>
    <property type="match status" value="1"/>
</dbReference>
<dbReference type="GO" id="GO:0046872">
    <property type="term" value="F:metal ion binding"/>
    <property type="evidence" value="ECO:0007669"/>
    <property type="project" value="UniProtKB-KW"/>
</dbReference>
<dbReference type="Proteomes" id="UP001142393">
    <property type="component" value="Unassembled WGS sequence"/>
</dbReference>
<keyword evidence="6 10" id="KW-0460">Magnesium</keyword>
<dbReference type="Gene3D" id="3.30.540.10">
    <property type="entry name" value="Fructose-1,6-Bisphosphatase, subunit A, domain 1"/>
    <property type="match status" value="1"/>
</dbReference>
<gene>
    <name evidence="11" type="ORF">DFH05DRAFT_1440967</name>
</gene>
<dbReference type="NCBIfam" id="TIGR01330">
    <property type="entry name" value="bisphos_HAL2"/>
    <property type="match status" value="1"/>
</dbReference>
<dbReference type="PANTHER" id="PTHR43200:SF6">
    <property type="entry name" value="3'(2'),5'-BISPHOSPHATE NUCLEOTIDASE"/>
    <property type="match status" value="1"/>
</dbReference>
<dbReference type="InterPro" id="IPR051090">
    <property type="entry name" value="Inositol_monoP_superfamily"/>
</dbReference>
<evidence type="ECO:0000256" key="2">
    <source>
        <dbReference type="ARBA" id="ARBA00009759"/>
    </source>
</evidence>
<comment type="catalytic activity">
    <reaction evidence="7">
        <text>adenosine 2',5'-bisphosphate + H2O = AMP + phosphate</text>
        <dbReference type="Rhea" id="RHEA:77643"/>
        <dbReference type="ChEBI" id="CHEBI:15377"/>
        <dbReference type="ChEBI" id="CHEBI:43474"/>
        <dbReference type="ChEBI" id="CHEBI:194156"/>
        <dbReference type="ChEBI" id="CHEBI:456215"/>
        <dbReference type="EC" id="3.1.3.7"/>
    </reaction>
    <physiologicalReaction direction="left-to-right" evidence="7">
        <dbReference type="Rhea" id="RHEA:77644"/>
    </physiologicalReaction>
</comment>
<evidence type="ECO:0000256" key="3">
    <source>
        <dbReference type="ARBA" id="ARBA00012633"/>
    </source>
</evidence>
<evidence type="ECO:0000256" key="7">
    <source>
        <dbReference type="ARBA" id="ARBA00044466"/>
    </source>
</evidence>
<feature type="binding site" evidence="10">
    <location>
        <position position="312"/>
    </location>
    <ligand>
        <name>Mg(2+)</name>
        <dbReference type="ChEBI" id="CHEBI:18420"/>
        <label>1</label>
        <note>catalytic</note>
    </ligand>
</feature>
<feature type="binding site" evidence="10">
    <location>
        <position position="147"/>
    </location>
    <ligand>
        <name>Mg(2+)</name>
        <dbReference type="ChEBI" id="CHEBI:18420"/>
        <label>1</label>
        <note>catalytic</note>
    </ligand>
</feature>
<name>A0A9W8U072_9AGAR</name>
<keyword evidence="12" id="KW-1185">Reference proteome</keyword>
<evidence type="ECO:0000256" key="10">
    <source>
        <dbReference type="PIRSR" id="PIRSR600760-2"/>
    </source>
</evidence>
<dbReference type="PROSITE" id="PS00629">
    <property type="entry name" value="IMP_1"/>
    <property type="match status" value="1"/>
</dbReference>
<feature type="binding site" evidence="10">
    <location>
        <position position="145"/>
    </location>
    <ligand>
        <name>Mg(2+)</name>
        <dbReference type="ChEBI" id="CHEBI:18420"/>
        <label>1</label>
        <note>catalytic</note>
    </ligand>
</feature>
<comment type="catalytic activity">
    <reaction evidence="9">
        <text>3'-phosphoadenylyl sulfate + H2O = adenosine 5'-phosphosulfate + phosphate</text>
        <dbReference type="Rhea" id="RHEA:77639"/>
        <dbReference type="ChEBI" id="CHEBI:15377"/>
        <dbReference type="ChEBI" id="CHEBI:43474"/>
        <dbReference type="ChEBI" id="CHEBI:58243"/>
        <dbReference type="ChEBI" id="CHEBI:58339"/>
        <dbReference type="EC" id="3.1.3.7"/>
    </reaction>
    <physiologicalReaction direction="left-to-right" evidence="9">
        <dbReference type="Rhea" id="RHEA:77640"/>
    </physiologicalReaction>
</comment>
<keyword evidence="4 10" id="KW-0479">Metal-binding</keyword>
<dbReference type="SUPFAM" id="SSF56655">
    <property type="entry name" value="Carbohydrate phosphatase"/>
    <property type="match status" value="1"/>
</dbReference>
<comment type="cofactor">
    <cofactor evidence="1 10">
        <name>Mg(2+)</name>
        <dbReference type="ChEBI" id="CHEBI:18420"/>
    </cofactor>
</comment>
<feature type="binding site" evidence="10">
    <location>
        <position position="148"/>
    </location>
    <ligand>
        <name>Mg(2+)</name>
        <dbReference type="ChEBI" id="CHEBI:18420"/>
        <label>1</label>
        <note>catalytic</note>
    </ligand>
</feature>
<organism evidence="11 12">
    <name type="scientific">Lentinula detonsa</name>
    <dbReference type="NCBI Taxonomy" id="2804962"/>
    <lineage>
        <taxon>Eukaryota</taxon>
        <taxon>Fungi</taxon>
        <taxon>Dikarya</taxon>
        <taxon>Basidiomycota</taxon>
        <taxon>Agaricomycotina</taxon>
        <taxon>Agaricomycetes</taxon>
        <taxon>Agaricomycetidae</taxon>
        <taxon>Agaricales</taxon>
        <taxon>Marasmiineae</taxon>
        <taxon>Omphalotaceae</taxon>
        <taxon>Lentinula</taxon>
    </lineage>
</organism>
<dbReference type="GO" id="GO:0008441">
    <property type="term" value="F:3'(2'),5'-bisphosphate nucleotidase activity"/>
    <property type="evidence" value="ECO:0007669"/>
    <property type="project" value="UniProtKB-EC"/>
</dbReference>
<feature type="binding site" evidence="10">
    <location>
        <position position="71"/>
    </location>
    <ligand>
        <name>Mg(2+)</name>
        <dbReference type="ChEBI" id="CHEBI:18420"/>
        <label>1</label>
        <note>catalytic</note>
    </ligand>
</feature>
<dbReference type="EC" id="3.1.3.7" evidence="3"/>
<evidence type="ECO:0000256" key="5">
    <source>
        <dbReference type="ARBA" id="ARBA00022801"/>
    </source>
</evidence>
<comment type="caution">
    <text evidence="11">The sequence shown here is derived from an EMBL/GenBank/DDBJ whole genome shotgun (WGS) entry which is preliminary data.</text>
</comment>
<dbReference type="Pfam" id="PF00459">
    <property type="entry name" value="Inositol_P"/>
    <property type="match status" value="1"/>
</dbReference>
<dbReference type="Gene3D" id="3.40.190.80">
    <property type="match status" value="1"/>
</dbReference>
<dbReference type="CDD" id="cd01517">
    <property type="entry name" value="PAP_phosphatase"/>
    <property type="match status" value="1"/>
</dbReference>
<keyword evidence="5" id="KW-0378">Hydrolase</keyword>
<accession>A0A9W8U072</accession>
<protein>
    <recommendedName>
        <fullName evidence="3">3'(2'),5'-bisphosphate nucleotidase</fullName>
        <ecNumber evidence="3">3.1.3.7</ecNumber>
    </recommendedName>
</protein>
<comment type="similarity">
    <text evidence="2">Belongs to the inositol monophosphatase superfamily.</text>
</comment>
<reference evidence="11 12" key="1">
    <citation type="journal article" date="2023" name="Proc. Natl. Acad. Sci. U.S.A.">
        <title>A global phylogenomic analysis of the shiitake genus Lentinula.</title>
        <authorList>
            <person name="Sierra-Patev S."/>
            <person name="Min B."/>
            <person name="Naranjo-Ortiz M."/>
            <person name="Looney B."/>
            <person name="Konkel Z."/>
            <person name="Slot J.C."/>
            <person name="Sakamoto Y."/>
            <person name="Steenwyk J.L."/>
            <person name="Rokas A."/>
            <person name="Carro J."/>
            <person name="Camarero S."/>
            <person name="Ferreira P."/>
            <person name="Molpeceres G."/>
            <person name="Ruiz-Duenas F.J."/>
            <person name="Serrano A."/>
            <person name="Henrissat B."/>
            <person name="Drula E."/>
            <person name="Hughes K.W."/>
            <person name="Mata J.L."/>
            <person name="Ishikawa N.K."/>
            <person name="Vargas-Isla R."/>
            <person name="Ushijima S."/>
            <person name="Smith C.A."/>
            <person name="Donoghue J."/>
            <person name="Ahrendt S."/>
            <person name="Andreopoulos W."/>
            <person name="He G."/>
            <person name="LaButti K."/>
            <person name="Lipzen A."/>
            <person name="Ng V."/>
            <person name="Riley R."/>
            <person name="Sandor L."/>
            <person name="Barry K."/>
            <person name="Martinez A.T."/>
            <person name="Xiao Y."/>
            <person name="Gibbons J.G."/>
            <person name="Terashima K."/>
            <person name="Grigoriev I.V."/>
            <person name="Hibbett D."/>
        </authorList>
    </citation>
    <scope>NUCLEOTIDE SEQUENCE [LARGE SCALE GENOMIC DNA]</scope>
    <source>
        <strain evidence="11 12">TFB7810</strain>
    </source>
</reference>
<dbReference type="InterPro" id="IPR000760">
    <property type="entry name" value="Inositol_monophosphatase-like"/>
</dbReference>
<evidence type="ECO:0000256" key="8">
    <source>
        <dbReference type="ARBA" id="ARBA00044479"/>
    </source>
</evidence>
<dbReference type="AlphaFoldDB" id="A0A9W8U072"/>
<evidence type="ECO:0000313" key="11">
    <source>
        <dbReference type="EMBL" id="KAJ3747191.1"/>
    </source>
</evidence>
<dbReference type="InterPro" id="IPR020583">
    <property type="entry name" value="Inositol_monoP_metal-BS"/>
</dbReference>
<dbReference type="InterPro" id="IPR006239">
    <property type="entry name" value="DPNP"/>
</dbReference>
<evidence type="ECO:0000313" key="12">
    <source>
        <dbReference type="Proteomes" id="UP001142393"/>
    </source>
</evidence>
<evidence type="ECO:0000256" key="9">
    <source>
        <dbReference type="ARBA" id="ARBA00044484"/>
    </source>
</evidence>
<dbReference type="EMBL" id="JANVFU010000003">
    <property type="protein sequence ID" value="KAJ3747191.1"/>
    <property type="molecule type" value="Genomic_DNA"/>
</dbReference>
<evidence type="ECO:0000256" key="4">
    <source>
        <dbReference type="ARBA" id="ARBA00022723"/>
    </source>
</evidence>
<evidence type="ECO:0000256" key="1">
    <source>
        <dbReference type="ARBA" id="ARBA00001946"/>
    </source>
</evidence>
<evidence type="ECO:0000256" key="6">
    <source>
        <dbReference type="ARBA" id="ARBA00022842"/>
    </source>
</evidence>
<dbReference type="GO" id="GO:0000103">
    <property type="term" value="P:sulfate assimilation"/>
    <property type="evidence" value="ECO:0007669"/>
    <property type="project" value="TreeGrafter"/>
</dbReference>
<comment type="catalytic activity">
    <reaction evidence="8">
        <text>adenosine 3',5'-bisphosphate + H2O = AMP + phosphate</text>
        <dbReference type="Rhea" id="RHEA:10040"/>
        <dbReference type="ChEBI" id="CHEBI:15377"/>
        <dbReference type="ChEBI" id="CHEBI:43474"/>
        <dbReference type="ChEBI" id="CHEBI:58343"/>
        <dbReference type="ChEBI" id="CHEBI:456215"/>
        <dbReference type="EC" id="3.1.3.7"/>
    </reaction>
    <physiologicalReaction direction="left-to-right" evidence="8">
        <dbReference type="Rhea" id="RHEA:10041"/>
    </physiologicalReaction>
</comment>